<feature type="domain" description="AMP-dependent synthetase/ligase" evidence="1">
    <location>
        <begin position="99"/>
        <end position="520"/>
    </location>
</feature>
<protein>
    <submittedName>
        <fullName evidence="2">Acetyl-CoA synthetase-like protein</fullName>
    </submittedName>
</protein>
<dbReference type="STRING" id="1314674.A0A0D7BB11"/>
<organism evidence="2 3">
    <name type="scientific">Cylindrobasidium torrendii FP15055 ss-10</name>
    <dbReference type="NCBI Taxonomy" id="1314674"/>
    <lineage>
        <taxon>Eukaryota</taxon>
        <taxon>Fungi</taxon>
        <taxon>Dikarya</taxon>
        <taxon>Basidiomycota</taxon>
        <taxon>Agaricomycotina</taxon>
        <taxon>Agaricomycetes</taxon>
        <taxon>Agaricomycetidae</taxon>
        <taxon>Agaricales</taxon>
        <taxon>Marasmiineae</taxon>
        <taxon>Physalacriaceae</taxon>
        <taxon>Cylindrobasidium</taxon>
    </lineage>
</organism>
<dbReference type="Pfam" id="PF00501">
    <property type="entry name" value="AMP-binding"/>
    <property type="match status" value="1"/>
</dbReference>
<dbReference type="SUPFAM" id="SSF56801">
    <property type="entry name" value="Acetyl-CoA synthetase-like"/>
    <property type="match status" value="1"/>
</dbReference>
<sequence>MGLDIAQHIVTDDLTVLLGLIAATVFLLHNFYKPQPLVHPILLGRQSDVARVRNPGQSAVYRNYATGLMGRLPLRPTKDVYILGDLIRPELDAPRTLWNTRITNSALQDRVASFGTGLLRLAKLESGDSNVLLLVNDCIEFLISDLALASHSIPSFTISSSDVLSSVLDSHPPSAIIADAHFLPTLLELIYDAGEVGQHHTIIVVGEPTRQAMASVASSVKVYSWDDVEREGTKTQKILSPIPKPSDIFSVSFWSSGDGQLQGAQLTHENITAGVTAIRALMPASHALSPLDTVVSAHSLSTAYGRAIAYTALFEGTSFATLQSTQILRTSEIDPKYNVKDVTSARTYKIPSPTVLFVKPDHVEALVSSILKTAQKNRILYPFAWRHKVAGIQEGFLSKDSLWDRLVFDAARAKVVGEAAGTLAAVISSGGTIPASLLTPARVAFSAGFVNAYTHPVVAGPILASHPLDLQTFPGPDTAPAHVGPPAINIEARLLNVSDAAIKADGDPEGTFVVRGPSVGKLLGEDYVNVASETIPGSSEEEEGWVATGRTARIKPNGAFIVL</sequence>
<dbReference type="PANTHER" id="PTHR43272">
    <property type="entry name" value="LONG-CHAIN-FATTY-ACID--COA LIGASE"/>
    <property type="match status" value="1"/>
</dbReference>
<dbReference type="GO" id="GO:0016020">
    <property type="term" value="C:membrane"/>
    <property type="evidence" value="ECO:0007669"/>
    <property type="project" value="TreeGrafter"/>
</dbReference>
<name>A0A0D7BB11_9AGAR</name>
<dbReference type="OrthoDB" id="1700726at2759"/>
<evidence type="ECO:0000313" key="3">
    <source>
        <dbReference type="Proteomes" id="UP000054007"/>
    </source>
</evidence>
<accession>A0A0D7BB11</accession>
<keyword evidence="3" id="KW-1185">Reference proteome</keyword>
<evidence type="ECO:0000313" key="2">
    <source>
        <dbReference type="EMBL" id="KIY67707.1"/>
    </source>
</evidence>
<dbReference type="InterPro" id="IPR000873">
    <property type="entry name" value="AMP-dep_synth/lig_dom"/>
</dbReference>
<dbReference type="InterPro" id="IPR042099">
    <property type="entry name" value="ANL_N_sf"/>
</dbReference>
<reference evidence="2 3" key="1">
    <citation type="journal article" date="2015" name="Fungal Genet. Biol.">
        <title>Evolution of novel wood decay mechanisms in Agaricales revealed by the genome sequences of Fistulina hepatica and Cylindrobasidium torrendii.</title>
        <authorList>
            <person name="Floudas D."/>
            <person name="Held B.W."/>
            <person name="Riley R."/>
            <person name="Nagy L.G."/>
            <person name="Koehler G."/>
            <person name="Ransdell A.S."/>
            <person name="Younus H."/>
            <person name="Chow J."/>
            <person name="Chiniquy J."/>
            <person name="Lipzen A."/>
            <person name="Tritt A."/>
            <person name="Sun H."/>
            <person name="Haridas S."/>
            <person name="LaButti K."/>
            <person name="Ohm R.A."/>
            <person name="Kues U."/>
            <person name="Blanchette R.A."/>
            <person name="Grigoriev I.V."/>
            <person name="Minto R.E."/>
            <person name="Hibbett D.S."/>
        </authorList>
    </citation>
    <scope>NUCLEOTIDE SEQUENCE [LARGE SCALE GENOMIC DNA]</scope>
    <source>
        <strain evidence="2 3">FP15055 ss-10</strain>
    </source>
</reference>
<dbReference type="AlphaFoldDB" id="A0A0D7BB11"/>
<proteinExistence type="predicted"/>
<evidence type="ECO:0000259" key="1">
    <source>
        <dbReference type="Pfam" id="PF00501"/>
    </source>
</evidence>
<gene>
    <name evidence="2" type="ORF">CYLTODRAFT_396588</name>
</gene>
<dbReference type="PANTHER" id="PTHR43272:SF11">
    <property type="entry name" value="AMP-DEPENDENT SYNTHETASE_LIGASE DOMAIN-CONTAINING PROTEIN"/>
    <property type="match status" value="1"/>
</dbReference>
<dbReference type="GO" id="GO:0004467">
    <property type="term" value="F:long-chain fatty acid-CoA ligase activity"/>
    <property type="evidence" value="ECO:0007669"/>
    <property type="project" value="TreeGrafter"/>
</dbReference>
<dbReference type="GO" id="GO:0005783">
    <property type="term" value="C:endoplasmic reticulum"/>
    <property type="evidence" value="ECO:0007669"/>
    <property type="project" value="TreeGrafter"/>
</dbReference>
<dbReference type="EMBL" id="KN880519">
    <property type="protein sequence ID" value="KIY67707.1"/>
    <property type="molecule type" value="Genomic_DNA"/>
</dbReference>
<dbReference type="Gene3D" id="3.40.50.12780">
    <property type="entry name" value="N-terminal domain of ligase-like"/>
    <property type="match status" value="1"/>
</dbReference>
<dbReference type="Proteomes" id="UP000054007">
    <property type="component" value="Unassembled WGS sequence"/>
</dbReference>